<evidence type="ECO:0000256" key="5">
    <source>
        <dbReference type="SAM" id="Phobius"/>
    </source>
</evidence>
<feature type="transmembrane region" description="Helical" evidence="5">
    <location>
        <begin position="202"/>
        <end position="220"/>
    </location>
</feature>
<feature type="transmembrane region" description="Helical" evidence="5">
    <location>
        <begin position="300"/>
        <end position="319"/>
    </location>
</feature>
<evidence type="ECO:0000313" key="6">
    <source>
        <dbReference type="EMBL" id="SFR50920.1"/>
    </source>
</evidence>
<feature type="transmembrane region" description="Helical" evidence="5">
    <location>
        <begin position="128"/>
        <end position="149"/>
    </location>
</feature>
<dbReference type="InterPro" id="IPR004710">
    <property type="entry name" value="Bilac:Na_transpt"/>
</dbReference>
<feature type="transmembrane region" description="Helical" evidence="5">
    <location>
        <begin position="97"/>
        <end position="116"/>
    </location>
</feature>
<evidence type="ECO:0000313" key="7">
    <source>
        <dbReference type="Proteomes" id="UP000199534"/>
    </source>
</evidence>
<dbReference type="Pfam" id="PF01758">
    <property type="entry name" value="SBF"/>
    <property type="match status" value="1"/>
</dbReference>
<dbReference type="GO" id="GO:0016020">
    <property type="term" value="C:membrane"/>
    <property type="evidence" value="ECO:0007669"/>
    <property type="project" value="UniProtKB-SubCell"/>
</dbReference>
<evidence type="ECO:0000256" key="4">
    <source>
        <dbReference type="ARBA" id="ARBA00023136"/>
    </source>
</evidence>
<reference evidence="6 7" key="1">
    <citation type="submission" date="2016-10" db="EMBL/GenBank/DDBJ databases">
        <authorList>
            <person name="de Groot N.N."/>
        </authorList>
    </citation>
    <scope>NUCLEOTIDE SEQUENCE [LARGE SCALE GENOMIC DNA]</scope>
    <source>
        <strain evidence="6 7">DSM 21019</strain>
    </source>
</reference>
<comment type="subcellular location">
    <subcellularLocation>
        <location evidence="1">Membrane</location>
        <topology evidence="1">Multi-pass membrane protein</topology>
    </subcellularLocation>
</comment>
<keyword evidence="4 5" id="KW-0472">Membrane</keyword>
<dbReference type="PANTHER" id="PTHR10361:SF28">
    <property type="entry name" value="P3 PROTEIN-RELATED"/>
    <property type="match status" value="1"/>
</dbReference>
<gene>
    <name evidence="6" type="ORF">SAMN04490243_2429</name>
</gene>
<dbReference type="Gene3D" id="1.20.1530.20">
    <property type="match status" value="1"/>
</dbReference>
<sequence>MWNSSPEVIFSTLTNTSNTLELPIDSLKLNFDESSLWMLNLALAFVMFGIALELRVSDFRTVLQRPKSVLLGVTAQFLVLPALTYVLILLLEPHPSFALGMLLVACCPGGNVSNFMTHWAGGNSALSVCLTAIATLGAVIITPVNFHFWGSLYPPTETLLQAIQIDFWAMAQLVGMLLGIPVLLGMALGHWKPALASRMARYFKIGSLLFFALLVVLALARDFDVFLDYVGLVFLLVLVHNLIALASGYTLARLFRLPQPDIKTLTIETGIQNSGLGLLLIFTFFGGLGGMALIAAFWGIWHLISGMAIAGFWSSPVALKPTKP</sequence>
<dbReference type="PANTHER" id="PTHR10361">
    <property type="entry name" value="SODIUM-BILE ACID COTRANSPORTER"/>
    <property type="match status" value="1"/>
</dbReference>
<evidence type="ECO:0000256" key="3">
    <source>
        <dbReference type="ARBA" id="ARBA00022989"/>
    </source>
</evidence>
<feature type="transmembrane region" description="Helical" evidence="5">
    <location>
        <begin position="232"/>
        <end position="255"/>
    </location>
</feature>
<dbReference type="EMBL" id="FOYQ01000002">
    <property type="protein sequence ID" value="SFR50920.1"/>
    <property type="molecule type" value="Genomic_DNA"/>
</dbReference>
<keyword evidence="3 5" id="KW-1133">Transmembrane helix</keyword>
<dbReference type="RefSeq" id="WP_245759825.1">
    <property type="nucleotide sequence ID" value="NZ_FOYQ01000002.1"/>
</dbReference>
<organism evidence="6 7">
    <name type="scientific">Robiginitalea myxolifaciens</name>
    <dbReference type="NCBI Taxonomy" id="400055"/>
    <lineage>
        <taxon>Bacteria</taxon>
        <taxon>Pseudomonadati</taxon>
        <taxon>Bacteroidota</taxon>
        <taxon>Flavobacteriia</taxon>
        <taxon>Flavobacteriales</taxon>
        <taxon>Flavobacteriaceae</taxon>
        <taxon>Robiginitalea</taxon>
    </lineage>
</organism>
<evidence type="ECO:0000256" key="1">
    <source>
        <dbReference type="ARBA" id="ARBA00004141"/>
    </source>
</evidence>
<feature type="transmembrane region" description="Helical" evidence="5">
    <location>
        <begin position="68"/>
        <end position="91"/>
    </location>
</feature>
<dbReference type="AlphaFoldDB" id="A0A1I6H959"/>
<protein>
    <submittedName>
        <fullName evidence="6">Bile acid:Na+ symporter, BASS family</fullName>
    </submittedName>
</protein>
<feature type="transmembrane region" description="Helical" evidence="5">
    <location>
        <begin position="169"/>
        <end position="190"/>
    </location>
</feature>
<name>A0A1I6H959_9FLAO</name>
<accession>A0A1I6H959</accession>
<keyword evidence="2 5" id="KW-0812">Transmembrane</keyword>
<dbReference type="InterPro" id="IPR038770">
    <property type="entry name" value="Na+/solute_symporter_sf"/>
</dbReference>
<evidence type="ECO:0000256" key="2">
    <source>
        <dbReference type="ARBA" id="ARBA00022692"/>
    </source>
</evidence>
<proteinExistence type="predicted"/>
<dbReference type="InterPro" id="IPR002657">
    <property type="entry name" value="BilAc:Na_symport/Acr3"/>
</dbReference>
<dbReference type="STRING" id="400055.SAMN04490243_2429"/>
<keyword evidence="7" id="KW-1185">Reference proteome</keyword>
<feature type="transmembrane region" description="Helical" evidence="5">
    <location>
        <begin position="276"/>
        <end position="294"/>
    </location>
</feature>
<feature type="transmembrane region" description="Helical" evidence="5">
    <location>
        <begin position="36"/>
        <end position="56"/>
    </location>
</feature>
<dbReference type="Proteomes" id="UP000199534">
    <property type="component" value="Unassembled WGS sequence"/>
</dbReference>